<reference evidence="6" key="1">
    <citation type="submission" date="2021-12" db="EMBL/GenBank/DDBJ databases">
        <authorList>
            <person name="King R."/>
        </authorList>
    </citation>
    <scope>NUCLEOTIDE SEQUENCE</scope>
</reference>
<organism evidence="6 7">
    <name type="scientific">Chrysodeixis includens</name>
    <name type="common">Soybean looper</name>
    <name type="synonym">Pseudoplusia includens</name>
    <dbReference type="NCBI Taxonomy" id="689277"/>
    <lineage>
        <taxon>Eukaryota</taxon>
        <taxon>Metazoa</taxon>
        <taxon>Ecdysozoa</taxon>
        <taxon>Arthropoda</taxon>
        <taxon>Hexapoda</taxon>
        <taxon>Insecta</taxon>
        <taxon>Pterygota</taxon>
        <taxon>Neoptera</taxon>
        <taxon>Endopterygota</taxon>
        <taxon>Lepidoptera</taxon>
        <taxon>Glossata</taxon>
        <taxon>Ditrysia</taxon>
        <taxon>Noctuoidea</taxon>
        <taxon>Noctuidae</taxon>
        <taxon>Plusiinae</taxon>
        <taxon>Chrysodeixis</taxon>
    </lineage>
</organism>
<name>A0A9N8KPM9_CHRIL</name>
<dbReference type="PANTHER" id="PTHR43804:SF7">
    <property type="entry name" value="LD18447P"/>
    <property type="match status" value="1"/>
</dbReference>
<dbReference type="Gene3D" id="6.10.140.1950">
    <property type="match status" value="1"/>
</dbReference>
<evidence type="ECO:0000259" key="5">
    <source>
        <dbReference type="PROSITE" id="PS00745"/>
    </source>
</evidence>
<keyword evidence="3" id="KW-0648">Protein biosynthesis</keyword>
<dbReference type="InterPro" id="IPR000352">
    <property type="entry name" value="Pep_chain_release_fac_I"/>
</dbReference>
<dbReference type="GO" id="GO:0005737">
    <property type="term" value="C:cytoplasm"/>
    <property type="evidence" value="ECO:0007669"/>
    <property type="project" value="UniProtKB-ARBA"/>
</dbReference>
<feature type="domain" description="Prokaryotic-type class I peptide chain release factors" evidence="5">
    <location>
        <begin position="265"/>
        <end position="281"/>
    </location>
</feature>
<dbReference type="SUPFAM" id="SSF75620">
    <property type="entry name" value="Release factor"/>
    <property type="match status" value="1"/>
</dbReference>
<dbReference type="Proteomes" id="UP001154114">
    <property type="component" value="Chromosome 2"/>
</dbReference>
<feature type="region of interest" description="Disordered" evidence="4">
    <location>
        <begin position="326"/>
        <end position="348"/>
    </location>
</feature>
<dbReference type="SMART" id="SM00937">
    <property type="entry name" value="PCRF"/>
    <property type="match status" value="1"/>
</dbReference>
<dbReference type="InterPro" id="IPR045853">
    <property type="entry name" value="Pep_chain_release_fac_I_sf"/>
</dbReference>
<keyword evidence="7" id="KW-1185">Reference proteome</keyword>
<dbReference type="PANTHER" id="PTHR43804">
    <property type="entry name" value="LD18447P"/>
    <property type="match status" value="1"/>
</dbReference>
<dbReference type="EMBL" id="LR824005">
    <property type="protein sequence ID" value="CAD0194973.1"/>
    <property type="molecule type" value="Genomic_DNA"/>
</dbReference>
<dbReference type="FunFam" id="3.30.160.20:FF:000004">
    <property type="entry name" value="Peptide chain release factor 1"/>
    <property type="match status" value="1"/>
</dbReference>
<dbReference type="GO" id="GO:0003747">
    <property type="term" value="F:translation release factor activity"/>
    <property type="evidence" value="ECO:0007669"/>
    <property type="project" value="InterPro"/>
</dbReference>
<dbReference type="Pfam" id="PF00472">
    <property type="entry name" value="RF-1"/>
    <property type="match status" value="1"/>
</dbReference>
<dbReference type="Pfam" id="PF03462">
    <property type="entry name" value="PCRF"/>
    <property type="match status" value="1"/>
</dbReference>
<dbReference type="Gene3D" id="3.30.160.20">
    <property type="match status" value="1"/>
</dbReference>
<evidence type="ECO:0000256" key="3">
    <source>
        <dbReference type="ARBA" id="ARBA00022917"/>
    </source>
</evidence>
<evidence type="ECO:0000256" key="1">
    <source>
        <dbReference type="ARBA" id="ARBA00010835"/>
    </source>
</evidence>
<accession>A0A9N8KPM9</accession>
<keyword evidence="2" id="KW-0488">Methylation</keyword>
<dbReference type="PROSITE" id="PS00745">
    <property type="entry name" value="RF_PROK_I"/>
    <property type="match status" value="1"/>
</dbReference>
<dbReference type="AlphaFoldDB" id="A0A9N8KPM9"/>
<proteinExistence type="inferred from homology"/>
<dbReference type="InterPro" id="IPR005139">
    <property type="entry name" value="PCRF"/>
</dbReference>
<dbReference type="InterPro" id="IPR050057">
    <property type="entry name" value="Prokaryotic/Mito_RF"/>
</dbReference>
<gene>
    <name evidence="6" type="ORF">CINC_LOCUS5822</name>
</gene>
<dbReference type="OrthoDB" id="2019491at2759"/>
<sequence length="410" mass="46666">MWTVWMCGGTLPHSLAEVMYARVKTHPSHNDMVMKCYSESPVNLSDPAIQRYLKTLIIEHENLSIKGKRTLDETRRLLEIKPVVSVLEQRIALYENIESLKDLNQRPDQDTIMKKMIKEEAELYLKRIKEVDGELTSILLEPQLTEGSVMLEVTAGAGGQEAMLFARELFDMYEKYATYKDWDVTVASVEKSDLGGVRKALMFIEGFGVPELMKVEAGVHRVQRIPTTEKGGRVHTSTVSVAVLPQPADIDVEIAERDLVIETKRASGAGGQHVNTTDSAVRITHTPTGTVVDCQEGRSQIKNKEIAMQKLRTLLLEKQFKAQAEKINSERKSQVGSSNRNEKIRTYNYPQDRVTEHREAGLSTHNLQNFMEGSEDLEKMQETLIRQQKQQAFLNEIEEYVKKYKIEKDN</sequence>
<protein>
    <recommendedName>
        <fullName evidence="5">Prokaryotic-type class I peptide chain release factors domain-containing protein</fullName>
    </recommendedName>
</protein>
<evidence type="ECO:0000256" key="4">
    <source>
        <dbReference type="SAM" id="MobiDB-lite"/>
    </source>
</evidence>
<dbReference type="Gene3D" id="3.30.70.1660">
    <property type="match status" value="1"/>
</dbReference>
<evidence type="ECO:0000313" key="6">
    <source>
        <dbReference type="EMBL" id="CAD0194973.1"/>
    </source>
</evidence>
<evidence type="ECO:0000256" key="2">
    <source>
        <dbReference type="ARBA" id="ARBA00022481"/>
    </source>
</evidence>
<evidence type="ECO:0000313" key="7">
    <source>
        <dbReference type="Proteomes" id="UP001154114"/>
    </source>
</evidence>
<comment type="similarity">
    <text evidence="1">Belongs to the prokaryotic/mitochondrial release factor family.</text>
</comment>